<dbReference type="Proteomes" id="UP000396835">
    <property type="component" value="Unassembled WGS sequence"/>
</dbReference>
<proteinExistence type="predicted"/>
<evidence type="ECO:0000313" key="2">
    <source>
        <dbReference type="Proteomes" id="UP000396835"/>
    </source>
</evidence>
<protein>
    <submittedName>
        <fullName evidence="1">Uncharacterized protein</fullName>
    </submittedName>
</protein>
<dbReference type="EMBL" id="CAACYH010000004">
    <property type="protein sequence ID" value="VFB13995.1"/>
    <property type="molecule type" value="Genomic_DNA"/>
</dbReference>
<organism evidence="1 2">
    <name type="scientific">Prevotella heparinolytica</name>
    <dbReference type="NCBI Taxonomy" id="28113"/>
    <lineage>
        <taxon>Bacteria</taxon>
        <taxon>Pseudomonadati</taxon>
        <taxon>Bacteroidota</taxon>
        <taxon>Bacteroidia</taxon>
        <taxon>Bacteroidales</taxon>
        <taxon>Bacteroidaceae</taxon>
        <taxon>Bacteroides</taxon>
    </lineage>
</organism>
<dbReference type="AlphaFoldDB" id="A0A449I3H1"/>
<name>A0A449I3H1_9BACE</name>
<reference evidence="1 2" key="1">
    <citation type="submission" date="2019-02" db="EMBL/GenBank/DDBJ databases">
        <authorList>
            <consortium name="Pathogen Informatics"/>
        </authorList>
    </citation>
    <scope>NUCLEOTIDE SEQUENCE [LARGE SCALE GENOMIC DNA]</scope>
    <source>
        <strain evidence="1 2">3012STDY7078512</strain>
    </source>
</reference>
<accession>A0A449I3H1</accession>
<evidence type="ECO:0000313" key="1">
    <source>
        <dbReference type="EMBL" id="VFB13995.1"/>
    </source>
</evidence>
<gene>
    <name evidence="1" type="ORF">NCTC7812_01532</name>
</gene>
<sequence length="63" mass="7137">MIKKSNNIITCVRDRRLLLLKMRGCILTEGYLLNMPVYGGLAEESLLRRPPSPTLFDSCKPLS</sequence>